<comment type="caution">
    <text evidence="5">The sequence shown here is derived from an EMBL/GenBank/DDBJ whole genome shotgun (WGS) entry which is preliminary data.</text>
</comment>
<gene>
    <name evidence="5" type="ORF">P353_16650</name>
</gene>
<feature type="domain" description="Metallo-beta-lactamase" evidence="4">
    <location>
        <begin position="209"/>
        <end position="332"/>
    </location>
</feature>
<dbReference type="Pfam" id="PF12706">
    <property type="entry name" value="Lactamase_B_2"/>
    <property type="match status" value="1"/>
</dbReference>
<dbReference type="InterPro" id="IPR036866">
    <property type="entry name" value="RibonucZ/Hydroxyglut_hydro"/>
</dbReference>
<dbReference type="CDD" id="cd07719">
    <property type="entry name" value="arylsulfatase_AtsA-like_MBL-fold"/>
    <property type="match status" value="1"/>
</dbReference>
<keyword evidence="1" id="KW-0378">Hydrolase</keyword>
<evidence type="ECO:0000259" key="4">
    <source>
        <dbReference type="Pfam" id="PF12706"/>
    </source>
</evidence>
<dbReference type="SUPFAM" id="SSF56281">
    <property type="entry name" value="Metallo-hydrolase/oxidoreductase"/>
    <property type="match status" value="1"/>
</dbReference>
<reference evidence="5 6" key="1">
    <citation type="submission" date="2013-09" db="EMBL/GenBank/DDBJ databases">
        <title>High correlation between genotypes and phenotypes of environmental bacteria Comamonas testosteroni strains.</title>
        <authorList>
            <person name="Liu L."/>
            <person name="Zhu W."/>
            <person name="Xia X."/>
            <person name="Xu B."/>
            <person name="Luo M."/>
            <person name="Wang G."/>
        </authorList>
    </citation>
    <scope>NUCLEOTIDE SEQUENCE [LARGE SCALE GENOMIC DNA]</scope>
    <source>
        <strain evidence="5 6">JL40</strain>
    </source>
</reference>
<dbReference type="Gene3D" id="3.60.15.10">
    <property type="entry name" value="Ribonuclease Z/Hydroxyacylglutathione hydrolase-like"/>
    <property type="match status" value="1"/>
</dbReference>
<keyword evidence="2" id="KW-0732">Signal</keyword>
<feature type="domain" description="Metallo-beta-lactamase" evidence="3">
    <location>
        <begin position="63"/>
        <end position="114"/>
    </location>
</feature>
<accession>A0A096HGN9</accession>
<dbReference type="PANTHER" id="PTHR46018">
    <property type="entry name" value="ZINC PHOSPHODIESTERASE ELAC PROTEIN 1"/>
    <property type="match status" value="1"/>
</dbReference>
<dbReference type="PROSITE" id="PS51257">
    <property type="entry name" value="PROKAR_LIPOPROTEIN"/>
    <property type="match status" value="1"/>
</dbReference>
<feature type="chain" id="PRO_5001926263" evidence="2">
    <location>
        <begin position="28"/>
        <end position="370"/>
    </location>
</feature>
<dbReference type="AlphaFoldDB" id="A0A096HGN9"/>
<organism evidence="5 6">
    <name type="scientific">Comamonas testosteroni</name>
    <name type="common">Pseudomonas testosteroni</name>
    <dbReference type="NCBI Taxonomy" id="285"/>
    <lineage>
        <taxon>Bacteria</taxon>
        <taxon>Pseudomonadati</taxon>
        <taxon>Pseudomonadota</taxon>
        <taxon>Betaproteobacteria</taxon>
        <taxon>Burkholderiales</taxon>
        <taxon>Comamonadaceae</taxon>
        <taxon>Comamonas</taxon>
    </lineage>
</organism>
<dbReference type="PANTHER" id="PTHR46018:SF2">
    <property type="entry name" value="ZINC PHOSPHODIESTERASE ELAC PROTEIN 1"/>
    <property type="match status" value="1"/>
</dbReference>
<evidence type="ECO:0000259" key="3">
    <source>
        <dbReference type="Pfam" id="PF00753"/>
    </source>
</evidence>
<dbReference type="Proteomes" id="UP000029553">
    <property type="component" value="Unassembled WGS sequence"/>
</dbReference>
<dbReference type="GO" id="GO:0042781">
    <property type="term" value="F:3'-tRNA processing endoribonuclease activity"/>
    <property type="evidence" value="ECO:0007669"/>
    <property type="project" value="TreeGrafter"/>
</dbReference>
<protein>
    <submittedName>
        <fullName evidence="5">Zinc phosphodiesterase</fullName>
    </submittedName>
</protein>
<dbReference type="InterPro" id="IPR001279">
    <property type="entry name" value="Metallo-B-lactamas"/>
</dbReference>
<feature type="signal peptide" evidence="2">
    <location>
        <begin position="1"/>
        <end position="27"/>
    </location>
</feature>
<sequence>MRLHKHWNAAAVALTLIAGCVSGQAQAADKLPVSSTQSSASLVLLGVAGGPTWYGKESPHGISSALMVDGKAYIVDLGSGAYRQMRRAGIKPGDEAAVFFTHLHTDHVIDLASVLMYDPSARRRAKAQLEIFGPGRRGVLPPLADGMSGDVVVHPENPNAGTVDLVDAMLAGMASDLNIRVRSEGVPDVRQFFRVHDIVLPAGLEVDPNTNSAPAMEPFKVWEDARVKVSAILVPHGLVFPNFAYRFDTAHGSVVFSGDTAASDNLVKLARGADVLVHEAIDPAWVSHIVGPKPWDARQQALAKQLLEAHATPREVGEIATRAGVHSLVLSHLVPGDAPRDHWEQARETFKGQVVVGEDLMRLPLIQSRR</sequence>
<evidence type="ECO:0000313" key="6">
    <source>
        <dbReference type="Proteomes" id="UP000029553"/>
    </source>
</evidence>
<dbReference type="Pfam" id="PF00753">
    <property type="entry name" value="Lactamase_B"/>
    <property type="match status" value="1"/>
</dbReference>
<dbReference type="InterPro" id="IPR044094">
    <property type="entry name" value="AtsA-like_MBL-fold"/>
</dbReference>
<evidence type="ECO:0000313" key="5">
    <source>
        <dbReference type="EMBL" id="KGH28022.1"/>
    </source>
</evidence>
<dbReference type="EMBL" id="AWOR01000053">
    <property type="protein sequence ID" value="KGH28022.1"/>
    <property type="molecule type" value="Genomic_DNA"/>
</dbReference>
<proteinExistence type="predicted"/>
<evidence type="ECO:0000256" key="1">
    <source>
        <dbReference type="ARBA" id="ARBA00022801"/>
    </source>
</evidence>
<evidence type="ECO:0000256" key="2">
    <source>
        <dbReference type="SAM" id="SignalP"/>
    </source>
</evidence>
<name>A0A096HGN9_COMTE</name>